<feature type="compositionally biased region" description="Basic residues" evidence="1">
    <location>
        <begin position="190"/>
        <end position="200"/>
    </location>
</feature>
<gene>
    <name evidence="2" type="ORF">DGAL_LOCUS17203</name>
</gene>
<accession>A0A8J2S4D8</accession>
<evidence type="ECO:0000313" key="3">
    <source>
        <dbReference type="Proteomes" id="UP000789390"/>
    </source>
</evidence>
<name>A0A8J2S4D8_9CRUS</name>
<dbReference type="AlphaFoldDB" id="A0A8J2S4D8"/>
<organism evidence="2 3">
    <name type="scientific">Daphnia galeata</name>
    <dbReference type="NCBI Taxonomy" id="27404"/>
    <lineage>
        <taxon>Eukaryota</taxon>
        <taxon>Metazoa</taxon>
        <taxon>Ecdysozoa</taxon>
        <taxon>Arthropoda</taxon>
        <taxon>Crustacea</taxon>
        <taxon>Branchiopoda</taxon>
        <taxon>Diplostraca</taxon>
        <taxon>Cladocera</taxon>
        <taxon>Anomopoda</taxon>
        <taxon>Daphniidae</taxon>
        <taxon>Daphnia</taxon>
    </lineage>
</organism>
<evidence type="ECO:0000313" key="2">
    <source>
        <dbReference type="EMBL" id="CAH0113318.1"/>
    </source>
</evidence>
<protein>
    <submittedName>
        <fullName evidence="2">Uncharacterized protein</fullName>
    </submittedName>
</protein>
<feature type="region of interest" description="Disordered" evidence="1">
    <location>
        <begin position="165"/>
        <end position="200"/>
    </location>
</feature>
<keyword evidence="3" id="KW-1185">Reference proteome</keyword>
<dbReference type="Proteomes" id="UP000789390">
    <property type="component" value="Unassembled WGS sequence"/>
</dbReference>
<dbReference type="EMBL" id="CAKKLH010000337">
    <property type="protein sequence ID" value="CAH0113318.1"/>
    <property type="molecule type" value="Genomic_DNA"/>
</dbReference>
<feature type="region of interest" description="Disordered" evidence="1">
    <location>
        <begin position="63"/>
        <end position="87"/>
    </location>
</feature>
<reference evidence="2" key="1">
    <citation type="submission" date="2021-11" db="EMBL/GenBank/DDBJ databases">
        <authorList>
            <person name="Schell T."/>
        </authorList>
    </citation>
    <scope>NUCLEOTIDE SEQUENCE</scope>
    <source>
        <strain evidence="2">M5</strain>
    </source>
</reference>
<proteinExistence type="predicted"/>
<sequence length="200" mass="23175">MVNTSSAMSSERAIPDLWDVFGSRGGGLAVRRNSWQKMQKQLTEDERTVTELFNDLHVHADLPAENNSIPTKHKNASNHRNKTNEYNERNNISNNQQQQQQSNNNWEHIEKHLSMKKTIRKKMMRDLQQAFIDGQEPPDAVQKWDNVQLDAHKAGIEPNLLDMLKEKKTEQQPVQQSNPPPKKPGFWKKLTMRKSSASKR</sequence>
<dbReference type="OrthoDB" id="6417212at2759"/>
<feature type="compositionally biased region" description="Basic residues" evidence="1">
    <location>
        <begin position="71"/>
        <end position="81"/>
    </location>
</feature>
<comment type="caution">
    <text evidence="2">The sequence shown here is derived from an EMBL/GenBank/DDBJ whole genome shotgun (WGS) entry which is preliminary data.</text>
</comment>
<evidence type="ECO:0000256" key="1">
    <source>
        <dbReference type="SAM" id="MobiDB-lite"/>
    </source>
</evidence>